<protein>
    <submittedName>
        <fullName evidence="2">Uncharacterized protein</fullName>
    </submittedName>
</protein>
<sequence length="166" mass="18089">MTGNDHVWWHVPGDNQSHAFRTEDTLDPNRTVYHAAGECETVVSASEVVRETTKTPCTPCLLATMIANLPAPKVLPQVAHISDAELRQRCPLLAHRLSGFCARLASVTTPPTLAEMRDLARSLVLLGGSLYDRAEAGIPIRPAPKPAPDLADPLPPHDRDHDEPQD</sequence>
<gene>
    <name evidence="2" type="ORF">LX83_006158</name>
</gene>
<feature type="region of interest" description="Disordered" evidence="1">
    <location>
        <begin position="138"/>
        <end position="166"/>
    </location>
</feature>
<evidence type="ECO:0000256" key="1">
    <source>
        <dbReference type="SAM" id="MobiDB-lite"/>
    </source>
</evidence>
<evidence type="ECO:0000313" key="2">
    <source>
        <dbReference type="EMBL" id="MCP2169274.1"/>
    </source>
</evidence>
<proteinExistence type="predicted"/>
<keyword evidence="3" id="KW-1185">Reference proteome</keyword>
<dbReference type="EMBL" id="JAMTCK010000017">
    <property type="protein sequence ID" value="MCP2169274.1"/>
    <property type="molecule type" value="Genomic_DNA"/>
</dbReference>
<name>A0AAE3GKX2_9PSEU</name>
<dbReference type="AlphaFoldDB" id="A0AAE3GKX2"/>
<comment type="caution">
    <text evidence="2">The sequence shown here is derived from an EMBL/GenBank/DDBJ whole genome shotgun (WGS) entry which is preliminary data.</text>
</comment>
<accession>A0AAE3GKX2</accession>
<dbReference type="RefSeq" id="WP_253777911.1">
    <property type="nucleotide sequence ID" value="NZ_JAMTCK010000017.1"/>
</dbReference>
<dbReference type="Proteomes" id="UP001206128">
    <property type="component" value="Unassembled WGS sequence"/>
</dbReference>
<organism evidence="2 3">
    <name type="scientific">Goodfellowiella coeruleoviolacea</name>
    <dbReference type="NCBI Taxonomy" id="334858"/>
    <lineage>
        <taxon>Bacteria</taxon>
        <taxon>Bacillati</taxon>
        <taxon>Actinomycetota</taxon>
        <taxon>Actinomycetes</taxon>
        <taxon>Pseudonocardiales</taxon>
        <taxon>Pseudonocardiaceae</taxon>
        <taxon>Goodfellowiella</taxon>
    </lineage>
</organism>
<evidence type="ECO:0000313" key="3">
    <source>
        <dbReference type="Proteomes" id="UP001206128"/>
    </source>
</evidence>
<reference evidence="2" key="1">
    <citation type="submission" date="2022-06" db="EMBL/GenBank/DDBJ databases">
        <title>Genomic Encyclopedia of Archaeal and Bacterial Type Strains, Phase II (KMG-II): from individual species to whole genera.</title>
        <authorList>
            <person name="Goeker M."/>
        </authorList>
    </citation>
    <scope>NUCLEOTIDE SEQUENCE</scope>
    <source>
        <strain evidence="2">DSM 43935</strain>
    </source>
</reference>
<feature type="compositionally biased region" description="Basic and acidic residues" evidence="1">
    <location>
        <begin position="155"/>
        <end position="166"/>
    </location>
</feature>